<accession>A0ABQ4EIB7</accession>
<dbReference type="SUPFAM" id="SSF55729">
    <property type="entry name" value="Acyl-CoA N-acyltransferases (Nat)"/>
    <property type="match status" value="1"/>
</dbReference>
<evidence type="ECO:0000259" key="1">
    <source>
        <dbReference type="PROSITE" id="PS51186"/>
    </source>
</evidence>
<dbReference type="EMBL" id="BONX01000004">
    <property type="protein sequence ID" value="GIG94481.1"/>
    <property type="molecule type" value="Genomic_DNA"/>
</dbReference>
<dbReference type="Gene3D" id="3.40.630.30">
    <property type="match status" value="1"/>
</dbReference>
<sequence length="180" mass="20169">MQPSPAESQPAMPVSVLLRVTPEQELDAMVRAEARSDTRRWLGDVSVGWHRAQLASPDTEHLSIVREETTVGFVVLAGLTSPHRSIELRRVMVFHRVRNRGVGRSAMVALLDRAFGVHGAHRVWLDVKPHNSTALRLYRSVGLVVEGELREAMAEPEGGFTSLIVMGILDREWAARRKMY</sequence>
<dbReference type="PANTHER" id="PTHR43415">
    <property type="entry name" value="SPERMIDINE N(1)-ACETYLTRANSFERASE"/>
    <property type="match status" value="1"/>
</dbReference>
<evidence type="ECO:0000313" key="3">
    <source>
        <dbReference type="Proteomes" id="UP000621500"/>
    </source>
</evidence>
<organism evidence="2 3">
    <name type="scientific">Plantactinospora mayteni</name>
    <dbReference type="NCBI Taxonomy" id="566021"/>
    <lineage>
        <taxon>Bacteria</taxon>
        <taxon>Bacillati</taxon>
        <taxon>Actinomycetota</taxon>
        <taxon>Actinomycetes</taxon>
        <taxon>Micromonosporales</taxon>
        <taxon>Micromonosporaceae</taxon>
        <taxon>Plantactinospora</taxon>
    </lineage>
</organism>
<gene>
    <name evidence="2" type="ORF">Pma05_10540</name>
</gene>
<keyword evidence="3" id="KW-1185">Reference proteome</keyword>
<dbReference type="CDD" id="cd04301">
    <property type="entry name" value="NAT_SF"/>
    <property type="match status" value="1"/>
</dbReference>
<dbReference type="Proteomes" id="UP000621500">
    <property type="component" value="Unassembled WGS sequence"/>
</dbReference>
<dbReference type="InterPro" id="IPR016181">
    <property type="entry name" value="Acyl_CoA_acyltransferase"/>
</dbReference>
<comment type="caution">
    <text evidence="2">The sequence shown here is derived from an EMBL/GenBank/DDBJ whole genome shotgun (WGS) entry which is preliminary data.</text>
</comment>
<protein>
    <recommendedName>
        <fullName evidence="1">N-acetyltransferase domain-containing protein</fullName>
    </recommendedName>
</protein>
<evidence type="ECO:0000313" key="2">
    <source>
        <dbReference type="EMBL" id="GIG94481.1"/>
    </source>
</evidence>
<dbReference type="PROSITE" id="PS51186">
    <property type="entry name" value="GNAT"/>
    <property type="match status" value="1"/>
</dbReference>
<name>A0ABQ4EIB7_9ACTN</name>
<dbReference type="InterPro" id="IPR000182">
    <property type="entry name" value="GNAT_dom"/>
</dbReference>
<reference evidence="2 3" key="1">
    <citation type="submission" date="2021-01" db="EMBL/GenBank/DDBJ databases">
        <title>Whole genome shotgun sequence of Plantactinospora mayteni NBRC 109088.</title>
        <authorList>
            <person name="Komaki H."/>
            <person name="Tamura T."/>
        </authorList>
    </citation>
    <scope>NUCLEOTIDE SEQUENCE [LARGE SCALE GENOMIC DNA]</scope>
    <source>
        <strain evidence="2 3">NBRC 109088</strain>
    </source>
</reference>
<proteinExistence type="predicted"/>
<feature type="domain" description="N-acetyltransferase" evidence="1">
    <location>
        <begin position="16"/>
        <end position="171"/>
    </location>
</feature>
<dbReference type="Pfam" id="PF00583">
    <property type="entry name" value="Acetyltransf_1"/>
    <property type="match status" value="1"/>
</dbReference>
<dbReference type="PANTHER" id="PTHR43415:SF3">
    <property type="entry name" value="GNAT-FAMILY ACETYLTRANSFERASE"/>
    <property type="match status" value="1"/>
</dbReference>